<evidence type="ECO:0000313" key="2">
    <source>
        <dbReference type="EMBL" id="KAI5424149.1"/>
    </source>
</evidence>
<proteinExistence type="predicted"/>
<dbReference type="EMBL" id="JAMSHJ010000003">
    <property type="protein sequence ID" value="KAI5424149.1"/>
    <property type="molecule type" value="Genomic_DNA"/>
</dbReference>
<feature type="transmembrane region" description="Helical" evidence="1">
    <location>
        <begin position="214"/>
        <end position="239"/>
    </location>
</feature>
<dbReference type="OrthoDB" id="1716650at2759"/>
<evidence type="ECO:0000313" key="3">
    <source>
        <dbReference type="Proteomes" id="UP001058974"/>
    </source>
</evidence>
<gene>
    <name evidence="2" type="ORF">KIW84_030385</name>
</gene>
<dbReference type="Pfam" id="PF02681">
    <property type="entry name" value="DUF212"/>
    <property type="match status" value="1"/>
</dbReference>
<keyword evidence="3" id="KW-1185">Reference proteome</keyword>
<dbReference type="Proteomes" id="UP001058974">
    <property type="component" value="Chromosome 3"/>
</dbReference>
<accession>A0A9D5AZC5</accession>
<feature type="transmembrane region" description="Helical" evidence="1">
    <location>
        <begin position="70"/>
        <end position="93"/>
    </location>
</feature>
<organism evidence="2 3">
    <name type="scientific">Pisum sativum</name>
    <name type="common">Garden pea</name>
    <name type="synonym">Lathyrus oleraceus</name>
    <dbReference type="NCBI Taxonomy" id="3888"/>
    <lineage>
        <taxon>Eukaryota</taxon>
        <taxon>Viridiplantae</taxon>
        <taxon>Streptophyta</taxon>
        <taxon>Embryophyta</taxon>
        <taxon>Tracheophyta</taxon>
        <taxon>Spermatophyta</taxon>
        <taxon>Magnoliopsida</taxon>
        <taxon>eudicotyledons</taxon>
        <taxon>Gunneridae</taxon>
        <taxon>Pentapetalae</taxon>
        <taxon>rosids</taxon>
        <taxon>fabids</taxon>
        <taxon>Fabales</taxon>
        <taxon>Fabaceae</taxon>
        <taxon>Papilionoideae</taxon>
        <taxon>50 kb inversion clade</taxon>
        <taxon>NPAAA clade</taxon>
        <taxon>Hologalegina</taxon>
        <taxon>IRL clade</taxon>
        <taxon>Fabeae</taxon>
        <taxon>Lathyrus</taxon>
    </lineage>
</organism>
<dbReference type="PANTHER" id="PTHR31446:SF29">
    <property type="entry name" value="ACID PHOSPHATASE_VANADIUM-DEPENDENT HALOPEROXIDASE-RELATED PROTEIN"/>
    <property type="match status" value="1"/>
</dbReference>
<evidence type="ECO:0000256" key="1">
    <source>
        <dbReference type="SAM" id="Phobius"/>
    </source>
</evidence>
<sequence>MDSSLASSSSISASSSSQPNHPWFSFPFMLLTIKNLLLALITPNENRQEFPHLQNEGSEVALTENAKFRIGPFLTTLVFNPTFVSGMLVWFVAQSSKVLWNFFRRRRWDLRLMFASEGIIPSTHLALCTALPTSVAISHGVSHSLFPVSLGFCLIVMYDAVRLTRHAAEVVNTLPAVEERREEDLVGYALVRLFIVAMVGCMAAIFLIKLYCWILIVSLLFGLIMSFVCTYFFPLVSYVNRGRFWWGRPFSFVGSS</sequence>
<protein>
    <submittedName>
        <fullName evidence="2">Uncharacterized protein</fullName>
    </submittedName>
</protein>
<keyword evidence="1" id="KW-0472">Membrane</keyword>
<dbReference type="PANTHER" id="PTHR31446">
    <property type="entry name" value="ACID PHOSPHATASE/VANADIUM-DEPENDENT HALOPEROXIDASE-RELATED PROTEIN"/>
    <property type="match status" value="1"/>
</dbReference>
<dbReference type="Gramene" id="Psat3g008320.1">
    <property type="protein sequence ID" value="Psat3g008320.1.cds"/>
    <property type="gene ID" value="Psat3g008320"/>
</dbReference>
<name>A0A9D5AZC5_PEA</name>
<feature type="transmembrane region" description="Helical" evidence="1">
    <location>
        <begin position="114"/>
        <end position="138"/>
    </location>
</feature>
<feature type="transmembrane region" description="Helical" evidence="1">
    <location>
        <begin position="144"/>
        <end position="164"/>
    </location>
</feature>
<keyword evidence="1" id="KW-1133">Transmembrane helix</keyword>
<comment type="caution">
    <text evidence="2">The sequence shown here is derived from an EMBL/GenBank/DDBJ whole genome shotgun (WGS) entry which is preliminary data.</text>
</comment>
<dbReference type="AlphaFoldDB" id="A0A9D5AZC5"/>
<reference evidence="2 3" key="1">
    <citation type="journal article" date="2022" name="Nat. Genet.">
        <title>Improved pea reference genome and pan-genome highlight genomic features and evolutionary characteristics.</title>
        <authorList>
            <person name="Yang T."/>
            <person name="Liu R."/>
            <person name="Luo Y."/>
            <person name="Hu S."/>
            <person name="Wang D."/>
            <person name="Wang C."/>
            <person name="Pandey M.K."/>
            <person name="Ge S."/>
            <person name="Xu Q."/>
            <person name="Li N."/>
            <person name="Li G."/>
            <person name="Huang Y."/>
            <person name="Saxena R.K."/>
            <person name="Ji Y."/>
            <person name="Li M."/>
            <person name="Yan X."/>
            <person name="He Y."/>
            <person name="Liu Y."/>
            <person name="Wang X."/>
            <person name="Xiang C."/>
            <person name="Varshney R.K."/>
            <person name="Ding H."/>
            <person name="Gao S."/>
            <person name="Zong X."/>
        </authorList>
    </citation>
    <scope>NUCLEOTIDE SEQUENCE [LARGE SCALE GENOMIC DNA]</scope>
    <source>
        <strain evidence="2 3">cv. Zhongwan 6</strain>
    </source>
</reference>
<dbReference type="Gramene" id="Psat03G0038500-T1">
    <property type="protein sequence ID" value="KAI5424149.1"/>
    <property type="gene ID" value="KIW84_030385"/>
</dbReference>
<keyword evidence="1" id="KW-0812">Transmembrane</keyword>
<feature type="transmembrane region" description="Helical" evidence="1">
    <location>
        <begin position="185"/>
        <end position="208"/>
    </location>
</feature>
<dbReference type="InterPro" id="IPR003832">
    <property type="entry name" value="DUF212"/>
</dbReference>